<dbReference type="OrthoDB" id="288590at2759"/>
<dbReference type="Gene3D" id="2.60.120.330">
    <property type="entry name" value="B-lactam Antibiotic, Isopenicillin N Synthase, Chain"/>
    <property type="match status" value="1"/>
</dbReference>
<evidence type="ECO:0000313" key="1">
    <source>
        <dbReference type="EMBL" id="KAF5711900.1"/>
    </source>
</evidence>
<comment type="caution">
    <text evidence="1">The sequence shown here is derived from an EMBL/GenBank/DDBJ whole genome shotgun (WGS) entry which is preliminary data.</text>
</comment>
<proteinExistence type="predicted"/>
<sequence length="236" mass="26868">MSATTTPEQANLQTLNFYHGFFYLDLRDWESGKILKTLEDAWVVMKQWFDRPLEKKMQMETISDAHGFKPPGVQSGVNENTRDGFEALRISRVGLLDRSHLPDVVHENLQLFETLQLSAHFPLKTLLSRLSDAAGLKDNDRFEKCHPDTLPSKSTVFFIHHPLSDDLDNKTARGHNVHTDVGSFTLLFTEQPGLQVISPTTNKWEYIAAKPGHAIMMLLIHFALYLSYASDQLCIE</sequence>
<dbReference type="AlphaFoldDB" id="A0A8H6DCX0"/>
<accession>A0A8H6DCX0</accession>
<dbReference type="InterPro" id="IPR027443">
    <property type="entry name" value="IPNS-like_sf"/>
</dbReference>
<evidence type="ECO:0000313" key="2">
    <source>
        <dbReference type="Proteomes" id="UP000544331"/>
    </source>
</evidence>
<reference evidence="1 2" key="1">
    <citation type="submission" date="2020-05" db="EMBL/GenBank/DDBJ databases">
        <title>Identification and distribution of gene clusters putatively required for synthesis of sphingolipid metabolism inhibitors in phylogenetically diverse species of the filamentous fungus Fusarium.</title>
        <authorList>
            <person name="Kim H.-S."/>
            <person name="Busman M."/>
            <person name="Brown D.W."/>
            <person name="Divon H."/>
            <person name="Uhlig S."/>
            <person name="Proctor R.H."/>
        </authorList>
    </citation>
    <scope>NUCLEOTIDE SEQUENCE [LARGE SCALE GENOMIC DNA]</scope>
    <source>
        <strain evidence="1 2">NRRL 66235</strain>
    </source>
</reference>
<keyword evidence="2" id="KW-1185">Reference proteome</keyword>
<gene>
    <name evidence="1" type="ORF">FMUND_8741</name>
</gene>
<name>A0A8H6DCX0_9HYPO</name>
<organism evidence="1 2">
    <name type="scientific">Fusarium mundagurra</name>
    <dbReference type="NCBI Taxonomy" id="1567541"/>
    <lineage>
        <taxon>Eukaryota</taxon>
        <taxon>Fungi</taxon>
        <taxon>Dikarya</taxon>
        <taxon>Ascomycota</taxon>
        <taxon>Pezizomycotina</taxon>
        <taxon>Sordariomycetes</taxon>
        <taxon>Hypocreomycetidae</taxon>
        <taxon>Hypocreales</taxon>
        <taxon>Nectriaceae</taxon>
        <taxon>Fusarium</taxon>
        <taxon>Fusarium fujikuroi species complex</taxon>
    </lineage>
</organism>
<protein>
    <submittedName>
        <fullName evidence="1">2og-fe oxygenase family</fullName>
    </submittedName>
</protein>
<dbReference type="EMBL" id="JAAOAN010000288">
    <property type="protein sequence ID" value="KAF5711900.1"/>
    <property type="molecule type" value="Genomic_DNA"/>
</dbReference>
<dbReference type="Proteomes" id="UP000544331">
    <property type="component" value="Unassembled WGS sequence"/>
</dbReference>
<dbReference type="SUPFAM" id="SSF51197">
    <property type="entry name" value="Clavaminate synthase-like"/>
    <property type="match status" value="1"/>
</dbReference>